<keyword evidence="1" id="KW-1133">Transmembrane helix</keyword>
<comment type="caution">
    <text evidence="2">The sequence shown here is derived from an EMBL/GenBank/DDBJ whole genome shotgun (WGS) entry which is preliminary data.</text>
</comment>
<proteinExistence type="predicted"/>
<feature type="transmembrane region" description="Helical" evidence="1">
    <location>
        <begin position="152"/>
        <end position="169"/>
    </location>
</feature>
<accession>A0ABQ7GVW1</accession>
<evidence type="ECO:0008006" key="4">
    <source>
        <dbReference type="Google" id="ProtNLM"/>
    </source>
</evidence>
<sequence>MGACVGVSMWCMGGCLHVLYGCVGVGMYVGMSNCCLGAGAAQATAGDAAVWAGASNVCVCGCGCGCGYVGRNQLQEQELATLLYGLVTFCYKPDQPEMAVLVARAGSLIERGRATPWQLTAYITALVRLRQRVLPPFAKATLRACYLALPRFTNVGLAYMLWGVARLAVWRDNSRKRKRVSRLLWHVPPDWLAAVCKEVRSGIMVLHQSCC</sequence>
<protein>
    <recommendedName>
        <fullName evidence="4">Encoded protein</fullName>
    </recommendedName>
</protein>
<keyword evidence="1" id="KW-0472">Membrane</keyword>
<evidence type="ECO:0000313" key="2">
    <source>
        <dbReference type="EMBL" id="KAF5838751.1"/>
    </source>
</evidence>
<dbReference type="Proteomes" id="UP000815325">
    <property type="component" value="Unassembled WGS sequence"/>
</dbReference>
<keyword evidence="1" id="KW-0812">Transmembrane</keyword>
<organism evidence="2 3">
    <name type="scientific">Dunaliella salina</name>
    <name type="common">Green alga</name>
    <name type="synonym">Protococcus salinus</name>
    <dbReference type="NCBI Taxonomy" id="3046"/>
    <lineage>
        <taxon>Eukaryota</taxon>
        <taxon>Viridiplantae</taxon>
        <taxon>Chlorophyta</taxon>
        <taxon>core chlorophytes</taxon>
        <taxon>Chlorophyceae</taxon>
        <taxon>CS clade</taxon>
        <taxon>Chlamydomonadales</taxon>
        <taxon>Dunaliellaceae</taxon>
        <taxon>Dunaliella</taxon>
    </lineage>
</organism>
<evidence type="ECO:0000313" key="3">
    <source>
        <dbReference type="Proteomes" id="UP000815325"/>
    </source>
</evidence>
<name>A0ABQ7GVW1_DUNSA</name>
<keyword evidence="3" id="KW-1185">Reference proteome</keyword>
<dbReference type="EMBL" id="MU069567">
    <property type="protein sequence ID" value="KAF5838751.1"/>
    <property type="molecule type" value="Genomic_DNA"/>
</dbReference>
<reference evidence="2" key="1">
    <citation type="submission" date="2017-08" db="EMBL/GenBank/DDBJ databases">
        <authorList>
            <person name="Polle J.E."/>
            <person name="Barry K."/>
            <person name="Cushman J."/>
            <person name="Schmutz J."/>
            <person name="Tran D."/>
            <person name="Hathwaick L.T."/>
            <person name="Yim W.C."/>
            <person name="Jenkins J."/>
            <person name="Mckie-Krisberg Z.M."/>
            <person name="Prochnik S."/>
            <person name="Lindquist E."/>
            <person name="Dockter R.B."/>
            <person name="Adam C."/>
            <person name="Molina H."/>
            <person name="Bunkerborg J."/>
            <person name="Jin E."/>
            <person name="Buchheim M."/>
            <person name="Magnuson J."/>
        </authorList>
    </citation>
    <scope>NUCLEOTIDE SEQUENCE</scope>
    <source>
        <strain evidence="2">CCAP 19/18</strain>
    </source>
</reference>
<evidence type="ECO:0000256" key="1">
    <source>
        <dbReference type="SAM" id="Phobius"/>
    </source>
</evidence>
<gene>
    <name evidence="2" type="ORF">DUNSADRAFT_2295</name>
</gene>